<gene>
    <name evidence="8" type="ORF">BC936DRAFT_140418</name>
</gene>
<dbReference type="PANTHER" id="PTHR43602">
    <property type="match status" value="1"/>
</dbReference>
<dbReference type="GO" id="GO:0006631">
    <property type="term" value="P:fatty acid metabolic process"/>
    <property type="evidence" value="ECO:0007669"/>
    <property type="project" value="UniProtKB-KW"/>
</dbReference>
<dbReference type="InterPro" id="IPR014748">
    <property type="entry name" value="Enoyl-CoA_hydra_C"/>
</dbReference>
<keyword evidence="3" id="KW-0809">Transit peptide</keyword>
<reference evidence="8 9" key="1">
    <citation type="journal article" date="2018" name="New Phytol.">
        <title>Phylogenomics of Endogonaceae and evolution of mycorrhizas within Mucoromycota.</title>
        <authorList>
            <person name="Chang Y."/>
            <person name="Desiro A."/>
            <person name="Na H."/>
            <person name="Sandor L."/>
            <person name="Lipzen A."/>
            <person name="Clum A."/>
            <person name="Barry K."/>
            <person name="Grigoriev I.V."/>
            <person name="Martin F.M."/>
            <person name="Stajich J.E."/>
            <person name="Smith M.E."/>
            <person name="Bonito G."/>
            <person name="Spatafora J.W."/>
        </authorList>
    </citation>
    <scope>NUCLEOTIDE SEQUENCE [LARGE SCALE GENOMIC DNA]</scope>
    <source>
        <strain evidence="8 9">GMNB39</strain>
    </source>
</reference>
<dbReference type="InterPro" id="IPR001753">
    <property type="entry name" value="Enoyl-CoA_hydra/iso"/>
</dbReference>
<evidence type="ECO:0000256" key="2">
    <source>
        <dbReference type="ARBA" id="ARBA00022832"/>
    </source>
</evidence>
<dbReference type="InterPro" id="IPR052377">
    <property type="entry name" value="Mitochondrial_ECH-domain"/>
</dbReference>
<comment type="function">
    <text evidence="6">May play a role in fatty acid biosynthesis and insulin sensitivity.</text>
</comment>
<name>A0A433ATY8_9FUNG</name>
<keyword evidence="9" id="KW-1185">Reference proteome</keyword>
<accession>A0A433ATY8</accession>
<dbReference type="GO" id="GO:0016836">
    <property type="term" value="F:hydro-lyase activity"/>
    <property type="evidence" value="ECO:0007669"/>
    <property type="project" value="TreeGrafter"/>
</dbReference>
<organism evidence="8 9">
    <name type="scientific">Jimgerdemannia flammicorona</name>
    <dbReference type="NCBI Taxonomy" id="994334"/>
    <lineage>
        <taxon>Eukaryota</taxon>
        <taxon>Fungi</taxon>
        <taxon>Fungi incertae sedis</taxon>
        <taxon>Mucoromycota</taxon>
        <taxon>Mucoromycotina</taxon>
        <taxon>Endogonomycetes</taxon>
        <taxon>Endogonales</taxon>
        <taxon>Endogonaceae</taxon>
        <taxon>Jimgerdemannia</taxon>
    </lineage>
</organism>
<dbReference type="Pfam" id="PF00378">
    <property type="entry name" value="ECH_1"/>
    <property type="match status" value="1"/>
</dbReference>
<evidence type="ECO:0000256" key="4">
    <source>
        <dbReference type="ARBA" id="ARBA00023098"/>
    </source>
</evidence>
<evidence type="ECO:0000256" key="7">
    <source>
        <dbReference type="ARBA" id="ARBA00040545"/>
    </source>
</evidence>
<evidence type="ECO:0000313" key="9">
    <source>
        <dbReference type="Proteomes" id="UP000268093"/>
    </source>
</evidence>
<protein>
    <recommendedName>
        <fullName evidence="7">Enoyl-CoA hydratase domain-containing protein 3, mitochondrial</fullName>
    </recommendedName>
</protein>
<dbReference type="PANTHER" id="PTHR43602:SF1">
    <property type="entry name" value="ENOYL-COA HYDRATASE DOMAIN-CONTAINING PROTEIN 3, MITOCHONDRIAL"/>
    <property type="match status" value="1"/>
</dbReference>
<dbReference type="OrthoDB" id="2139957at2759"/>
<evidence type="ECO:0000256" key="3">
    <source>
        <dbReference type="ARBA" id="ARBA00022946"/>
    </source>
</evidence>
<dbReference type="Gene3D" id="3.90.226.10">
    <property type="entry name" value="2-enoyl-CoA Hydratase, Chain A, domain 1"/>
    <property type="match status" value="2"/>
</dbReference>
<dbReference type="SUPFAM" id="SSF52096">
    <property type="entry name" value="ClpP/crotonase"/>
    <property type="match status" value="1"/>
</dbReference>
<keyword evidence="4" id="KW-0443">Lipid metabolism</keyword>
<proteinExistence type="predicted"/>
<dbReference type="GO" id="GO:0005739">
    <property type="term" value="C:mitochondrion"/>
    <property type="evidence" value="ECO:0007669"/>
    <property type="project" value="UniProtKB-SubCell"/>
</dbReference>
<keyword evidence="2" id="KW-0276">Fatty acid metabolism</keyword>
<sequence>MFLRPNLLHFSILKRLSFPPRPARAYTTTPLCHDATPYVRYIAIDNPRKGNALSLSVLESLEHQLLAVNPGWKYFGRDWEVPWEGDDAALERFWKPLNREVKVVILRSEGEGVFSSGHDLKEIRLNPTCQDIRCLQSGDDIDPRTTSTGYRTGLFCTTPSVPLSLNLPSKSLHRLLLTGTPIPASEALSLHLISHVSPHDTLASDTLALAEGIARASGRVLALGKYAVRTHAEMVGLREKYEFGAKVMRWNVRLGDAKEGVAAFLGKRGAVFKD</sequence>
<dbReference type="Gene3D" id="1.10.12.10">
    <property type="entry name" value="Lyase 2-enoyl-coa Hydratase, Chain A, domain 2"/>
    <property type="match status" value="1"/>
</dbReference>
<dbReference type="Proteomes" id="UP000268093">
    <property type="component" value="Unassembled WGS sequence"/>
</dbReference>
<comment type="caution">
    <text evidence="8">The sequence shown here is derived from an EMBL/GenBank/DDBJ whole genome shotgun (WGS) entry which is preliminary data.</text>
</comment>
<dbReference type="AlphaFoldDB" id="A0A433ATY8"/>
<comment type="subcellular location">
    <subcellularLocation>
        <location evidence="1">Mitochondrion</location>
    </subcellularLocation>
</comment>
<dbReference type="InterPro" id="IPR029045">
    <property type="entry name" value="ClpP/crotonase-like_dom_sf"/>
</dbReference>
<evidence type="ECO:0000313" key="8">
    <source>
        <dbReference type="EMBL" id="RUP06185.1"/>
    </source>
</evidence>
<evidence type="ECO:0000256" key="5">
    <source>
        <dbReference type="ARBA" id="ARBA00023128"/>
    </source>
</evidence>
<evidence type="ECO:0000256" key="6">
    <source>
        <dbReference type="ARBA" id="ARBA00037410"/>
    </source>
</evidence>
<evidence type="ECO:0000256" key="1">
    <source>
        <dbReference type="ARBA" id="ARBA00004173"/>
    </source>
</evidence>
<keyword evidence="5" id="KW-0496">Mitochondrion</keyword>
<dbReference type="EMBL" id="RBNI01017004">
    <property type="protein sequence ID" value="RUP06185.1"/>
    <property type="molecule type" value="Genomic_DNA"/>
</dbReference>